<comment type="caution">
    <text evidence="3">The sequence shown here is derived from an EMBL/GenBank/DDBJ whole genome shotgun (WGS) entry which is preliminary data.</text>
</comment>
<feature type="region of interest" description="Disordered" evidence="1">
    <location>
        <begin position="26"/>
        <end position="230"/>
    </location>
</feature>
<organism evidence="3 4">
    <name type="scientific">Mycena citricolor</name>
    <dbReference type="NCBI Taxonomy" id="2018698"/>
    <lineage>
        <taxon>Eukaryota</taxon>
        <taxon>Fungi</taxon>
        <taxon>Dikarya</taxon>
        <taxon>Basidiomycota</taxon>
        <taxon>Agaricomycotina</taxon>
        <taxon>Agaricomycetes</taxon>
        <taxon>Agaricomycetidae</taxon>
        <taxon>Agaricales</taxon>
        <taxon>Marasmiineae</taxon>
        <taxon>Mycenaceae</taxon>
        <taxon>Mycena</taxon>
    </lineage>
</organism>
<dbReference type="Proteomes" id="UP001295794">
    <property type="component" value="Unassembled WGS sequence"/>
</dbReference>
<reference evidence="3" key="1">
    <citation type="submission" date="2023-11" db="EMBL/GenBank/DDBJ databases">
        <authorList>
            <person name="De Vega J J."/>
            <person name="De Vega J J."/>
        </authorList>
    </citation>
    <scope>NUCLEOTIDE SEQUENCE</scope>
</reference>
<proteinExistence type="predicted"/>
<dbReference type="AlphaFoldDB" id="A0AAD2HYK7"/>
<dbReference type="InterPro" id="IPR046522">
    <property type="entry name" value="DUF6699"/>
</dbReference>
<evidence type="ECO:0000256" key="1">
    <source>
        <dbReference type="SAM" id="MobiDB-lite"/>
    </source>
</evidence>
<name>A0AAD2HYK7_9AGAR</name>
<keyword evidence="4" id="KW-1185">Reference proteome</keyword>
<feature type="region of interest" description="Disordered" evidence="1">
    <location>
        <begin position="257"/>
        <end position="289"/>
    </location>
</feature>
<evidence type="ECO:0000313" key="3">
    <source>
        <dbReference type="EMBL" id="CAK5284533.1"/>
    </source>
</evidence>
<dbReference type="Pfam" id="PF20415">
    <property type="entry name" value="DUF6699"/>
    <property type="match status" value="1"/>
</dbReference>
<evidence type="ECO:0000313" key="4">
    <source>
        <dbReference type="Proteomes" id="UP001295794"/>
    </source>
</evidence>
<feature type="region of interest" description="Disordered" evidence="1">
    <location>
        <begin position="359"/>
        <end position="392"/>
    </location>
</feature>
<protein>
    <recommendedName>
        <fullName evidence="2">DUF6699 domain-containing protein</fullName>
    </recommendedName>
</protein>
<feature type="compositionally biased region" description="Low complexity" evidence="1">
    <location>
        <begin position="110"/>
        <end position="138"/>
    </location>
</feature>
<gene>
    <name evidence="3" type="ORF">MYCIT1_LOCUS37832</name>
</gene>
<feature type="domain" description="DUF6699" evidence="2">
    <location>
        <begin position="457"/>
        <end position="594"/>
    </location>
</feature>
<feature type="compositionally biased region" description="Low complexity" evidence="1">
    <location>
        <begin position="77"/>
        <end position="93"/>
    </location>
</feature>
<feature type="compositionally biased region" description="Gly residues" evidence="1">
    <location>
        <begin position="200"/>
        <end position="213"/>
    </location>
</feature>
<sequence length="817" mass="88695">MWAGGGGYIPPPTSAVMGGQPASGPLAGFAAHGRQSSQSGAADPWGSMAAQGWGALGGGRPPTPGAPQTPWLQHQQSAPPASAPPWSGHAPPATGQQQWPPPGMQRQQSLGAPPGWGPQPQGLPAAAGWPGWGAQAQAHSAPSTPHPGWGQSRVPGWGPSPAHGPQQFAGMTSPTHADGFSAMAAPPEPPMGQPNSWFGAGAGADRGGGGGFPPGYANATAYPSQGAGPKKWGVYDPTEELEEGEEYFDYSDEEETLNGADWGHAPHVNQPQSKGKPRADPWSQLPSGSTIPAWVQNTPVQQPMGRPQLGPQGFAAAQAGGLPATPALQASWGMEHAAPSDRPAWAHDPRTMEALALARSKSRNGGATSSKLRGRSNSVGGAGTPGWGQQPLPLSEHNLAPRPAAWREGYSPRHAHAADGTFSFFRKKSLDANSDWIDLKKRTLLPVLVYNPAKPTLKYDMRDSLQQTSHMGRFSPSNPHALLEEATSPPAARMRLYHTRLPWYIDVASKPGSAGVSLYDLLFALHTQLDQPVSSEDFFNTELGKVDRAELTSTWTVRCRRLRKQHLEKEEREKGLKRIDFLGSQCLFVGLVRNNGLWEIKTVSEYPETKDILVVYTESEADWGTVINGVEGVYESTALIGVLSHSSILFIHPSILNASVTSGIRYRAIDDRSPQWMHFLETSDPVQSEYAHRSTFTSDTAGSSTTSLPAEILFLAAILVRREDEIEFNQWYEGEHLEDYRRVPGWSRSRRYRRRVNTDSGDCVQYLSFHEWSHAEFAETPEFVHMTTNANTEQWKAVLPQIEVRVFEKSAVFVRQD</sequence>
<evidence type="ECO:0000259" key="2">
    <source>
        <dbReference type="Pfam" id="PF20415"/>
    </source>
</evidence>
<dbReference type="EMBL" id="CAVNYO010000480">
    <property type="protein sequence ID" value="CAK5284533.1"/>
    <property type="molecule type" value="Genomic_DNA"/>
</dbReference>
<feature type="compositionally biased region" description="Polar residues" evidence="1">
    <location>
        <begin position="363"/>
        <end position="379"/>
    </location>
</feature>
<accession>A0AAD2HYK7</accession>